<sequence>MRDEAQGELEVGVAWERQPQSLPVPLNEAMLWLLAAGNKSEGELTSQTLESRSSPPRAFAPPGSRSLPLGLGLEATSSQELAGTPAAGAVPPAPSSVGLY</sequence>
<accession>A0ABN8ZMF5</accession>
<proteinExistence type="predicted"/>
<dbReference type="Proteomes" id="UP001176941">
    <property type="component" value="Chromosome 4"/>
</dbReference>
<evidence type="ECO:0000256" key="1">
    <source>
        <dbReference type="SAM" id="MobiDB-lite"/>
    </source>
</evidence>
<dbReference type="EMBL" id="OX459940">
    <property type="protein sequence ID" value="CAI9174904.1"/>
    <property type="molecule type" value="Genomic_DNA"/>
</dbReference>
<feature type="region of interest" description="Disordered" evidence="1">
    <location>
        <begin position="41"/>
        <end position="100"/>
    </location>
</feature>
<feature type="compositionally biased region" description="Low complexity" evidence="1">
    <location>
        <begin position="85"/>
        <end position="100"/>
    </location>
</feature>
<keyword evidence="3" id="KW-1185">Reference proteome</keyword>
<name>A0ABN8ZMF5_RANTA</name>
<gene>
    <name evidence="2" type="ORF">MRATA1EN1_LOCUS23866</name>
</gene>
<evidence type="ECO:0000313" key="3">
    <source>
        <dbReference type="Proteomes" id="UP001176941"/>
    </source>
</evidence>
<reference evidence="2" key="1">
    <citation type="submission" date="2023-04" db="EMBL/GenBank/DDBJ databases">
        <authorList>
            <consortium name="ELIXIR-Norway"/>
        </authorList>
    </citation>
    <scope>NUCLEOTIDE SEQUENCE [LARGE SCALE GENOMIC DNA]</scope>
</reference>
<protein>
    <submittedName>
        <fullName evidence="2">Uncharacterized protein</fullName>
    </submittedName>
</protein>
<evidence type="ECO:0000313" key="2">
    <source>
        <dbReference type="EMBL" id="CAI9174904.1"/>
    </source>
</evidence>
<organism evidence="2 3">
    <name type="scientific">Rangifer tarandus platyrhynchus</name>
    <name type="common">Svalbard reindeer</name>
    <dbReference type="NCBI Taxonomy" id="3082113"/>
    <lineage>
        <taxon>Eukaryota</taxon>
        <taxon>Metazoa</taxon>
        <taxon>Chordata</taxon>
        <taxon>Craniata</taxon>
        <taxon>Vertebrata</taxon>
        <taxon>Euteleostomi</taxon>
        <taxon>Mammalia</taxon>
        <taxon>Eutheria</taxon>
        <taxon>Laurasiatheria</taxon>
        <taxon>Artiodactyla</taxon>
        <taxon>Ruminantia</taxon>
        <taxon>Pecora</taxon>
        <taxon>Cervidae</taxon>
        <taxon>Odocoileinae</taxon>
        <taxon>Rangifer</taxon>
    </lineage>
</organism>
<feature type="compositionally biased region" description="Low complexity" evidence="1">
    <location>
        <begin position="51"/>
        <end position="73"/>
    </location>
</feature>